<organism evidence="1">
    <name type="scientific">uncultured Caudovirales phage</name>
    <dbReference type="NCBI Taxonomy" id="2100421"/>
    <lineage>
        <taxon>Viruses</taxon>
        <taxon>Duplodnaviria</taxon>
        <taxon>Heunggongvirae</taxon>
        <taxon>Uroviricota</taxon>
        <taxon>Caudoviricetes</taxon>
        <taxon>Peduoviridae</taxon>
        <taxon>Maltschvirus</taxon>
        <taxon>Maltschvirus maltsch</taxon>
    </lineage>
</organism>
<gene>
    <name evidence="1" type="ORF">UFOVP603_14</name>
</gene>
<protein>
    <submittedName>
        <fullName evidence="1">Uncharacterized protein</fullName>
    </submittedName>
</protein>
<proteinExistence type="predicted"/>
<dbReference type="EMBL" id="LR796578">
    <property type="protein sequence ID" value="CAB4152552.1"/>
    <property type="molecule type" value="Genomic_DNA"/>
</dbReference>
<accession>A0A6J5N1L1</accession>
<name>A0A6J5N1L1_9CAUD</name>
<evidence type="ECO:0000313" key="1">
    <source>
        <dbReference type="EMBL" id="CAB4152552.1"/>
    </source>
</evidence>
<sequence>MSKSIFDFFKKEEVKVVFSEVKTIDGIVLQYDGELAEGTPLFVLDEEGNQIPAPEGEYQVEYEDQLWVVSIDVNGVLVKLEAVNVEEEPMSEEEPVNEMMSKQEFDAIIQQVITDTDSRITALETKFAELLEVKESKFKDERKKVEMSKELTVKEILTKK</sequence>
<reference evidence="1" key="1">
    <citation type="submission" date="2020-04" db="EMBL/GenBank/DDBJ databases">
        <authorList>
            <person name="Chiriac C."/>
            <person name="Salcher M."/>
            <person name="Ghai R."/>
            <person name="Kavagutti S V."/>
        </authorList>
    </citation>
    <scope>NUCLEOTIDE SEQUENCE</scope>
</reference>